<dbReference type="RefSeq" id="WP_093518331.1">
    <property type="nucleotide sequence ID" value="NZ_FOSK01000003.1"/>
</dbReference>
<keyword evidence="1" id="KW-1133">Transmembrane helix</keyword>
<feature type="transmembrane region" description="Helical" evidence="1">
    <location>
        <begin position="923"/>
        <end position="948"/>
    </location>
</feature>
<dbReference type="Gene3D" id="3.30.70.1440">
    <property type="entry name" value="Multidrug efflux transporter AcrB pore domain"/>
    <property type="match status" value="1"/>
</dbReference>
<organism evidence="2 3">
    <name type="scientific">Pseudovibrio ascidiaceicola</name>
    <dbReference type="NCBI Taxonomy" id="285279"/>
    <lineage>
        <taxon>Bacteria</taxon>
        <taxon>Pseudomonadati</taxon>
        <taxon>Pseudomonadota</taxon>
        <taxon>Alphaproteobacteria</taxon>
        <taxon>Hyphomicrobiales</taxon>
        <taxon>Stappiaceae</taxon>
        <taxon>Pseudovibrio</taxon>
    </lineage>
</organism>
<dbReference type="PANTHER" id="PTHR32063">
    <property type="match status" value="1"/>
</dbReference>
<evidence type="ECO:0000313" key="3">
    <source>
        <dbReference type="Proteomes" id="UP000199598"/>
    </source>
</evidence>
<name>A0A1I3Y2E3_9HYPH</name>
<feature type="transmembrane region" description="Helical" evidence="1">
    <location>
        <begin position="391"/>
        <end position="411"/>
    </location>
</feature>
<dbReference type="Gene3D" id="3.30.2090.10">
    <property type="entry name" value="Multidrug efflux transporter AcrB TolC docking domain, DN and DC subdomains"/>
    <property type="match status" value="2"/>
</dbReference>
<accession>A0A1I3Y2E3</accession>
<dbReference type="Gene3D" id="1.20.1640.10">
    <property type="entry name" value="Multidrug efflux transporter AcrB transmembrane domain"/>
    <property type="match status" value="2"/>
</dbReference>
<sequence>MQQSNHKGWIAWFAHNPVAANLLMICIFVAGVYTAMNIRTEGFPGFEANQVTISVEYKSGAAQETERGVTEKIERALTGTEGIKKVTSTSTASNSSIVIEKSSGTDLDKLLSDIKTKVDAVSLPSTAEKPVVVRAEEIEDAIQVELYGDADPDVLDTVARRIKDRLLEDALIPSVTISGERIQEISIEVQEEALQRYKLSFDELVRQVGNFSLISQQGSLKSENGRILIKADRQGYFLQDFESIPVVTLSDGTVVRLQDVAKITDAYTDDRSIYRYQGLPARKLSVQLIGKANLIPAAVRAREIINEVEAEDSLPTNIKFDFWEDESENISDRLSLMMKNGLMGMGLVLVTLALFLNLRTAFWVAMGLPIAFAGALTLMGDSFWGMTLNEMTTFGFIIALGIVVDDAIVVAESAHSVTEKEGDGIDNVIKGVKLVATPAIFGVLTTIAAFYPITLVTGRLAEVFSVFSWVVVFCLVFSIIESKFILPAHLAHLKHNAKPANPLSRGWKVIQNAVSGGLERFKQSVYRPLVKLSLRMRYLSALCFVVLFVAVVYMVPSGIVRVVFFPEIPRQIVTATYKGEPDLGYGRLFAEANRIEAAAHELKAQLDAEVTSGVSPITGIEMQASDDGNVTVLAIATPPSERDITANEIAERWRKLVGPVEGAQTIKFAADDFDFADFRVELLLDDVDQLIAASQYVEDRLSTQNGVLSVTNDFRAVRGRLNIELTDYGRSVGLTTSAISEQVFQAIGGAEIQEFQRNQQEVKVRVRYPEAQRSSAAALQTLYVRTPAGDPILLSSVANLHSDLTVDEIYRSSRKRVATLDAQINKDEIAADALVTYFNQEILPELQAMYPGVAVDFGGEVEQQREAIGGLMTAFGITIIAIYVLLAVPLKSYTQPIVVMIAIPFGITGAIIGHWIVGIPVSILSINGILALSGIVVNDSLLLVSAFNDNRAVGMPMRQALVAAGTQRMRAVILTSTTTFAGLAPMIFETAEQAQFLIPAAVSLGFGILFATLITLFLIPTFMMILADVGRFKAGVMRLFFPRPEAPKTPEVSVAGE</sequence>
<feature type="transmembrane region" description="Helical" evidence="1">
    <location>
        <begin position="12"/>
        <end position="36"/>
    </location>
</feature>
<dbReference type="PRINTS" id="PR00702">
    <property type="entry name" value="ACRIFLAVINRP"/>
</dbReference>
<feature type="transmembrane region" description="Helical" evidence="1">
    <location>
        <begin position="969"/>
        <end position="988"/>
    </location>
</feature>
<proteinExistence type="predicted"/>
<protein>
    <submittedName>
        <fullName evidence="2">Multidrug efflux pump subunit AcrB</fullName>
    </submittedName>
</protein>
<feature type="transmembrane region" description="Helical" evidence="1">
    <location>
        <begin position="1000"/>
        <end position="1027"/>
    </location>
</feature>
<dbReference type="InterPro" id="IPR001036">
    <property type="entry name" value="Acrflvin-R"/>
</dbReference>
<comment type="caution">
    <text evidence="2">The sequence shown here is derived from an EMBL/GenBank/DDBJ whole genome shotgun (WGS) entry which is preliminary data.</text>
</comment>
<dbReference type="SUPFAM" id="SSF82693">
    <property type="entry name" value="Multidrug efflux transporter AcrB pore domain, PN1, PN2, PC1 and PC2 subdomains"/>
    <property type="match status" value="2"/>
</dbReference>
<evidence type="ECO:0000313" key="2">
    <source>
        <dbReference type="EMBL" id="SFK25461.1"/>
    </source>
</evidence>
<dbReference type="EMBL" id="FOSK01000003">
    <property type="protein sequence ID" value="SFK25461.1"/>
    <property type="molecule type" value="Genomic_DNA"/>
</dbReference>
<dbReference type="PANTHER" id="PTHR32063:SF33">
    <property type="entry name" value="RND SUPERFAMILY EFFLUX PUMP PERMEASE COMPONENT"/>
    <property type="match status" value="1"/>
</dbReference>
<keyword evidence="1" id="KW-0472">Membrane</keyword>
<keyword evidence="1" id="KW-0812">Transmembrane</keyword>
<feature type="transmembrane region" description="Helical" evidence="1">
    <location>
        <begin position="432"/>
        <end position="454"/>
    </location>
</feature>
<feature type="transmembrane region" description="Helical" evidence="1">
    <location>
        <begin position="536"/>
        <end position="555"/>
    </location>
</feature>
<evidence type="ECO:0000256" key="1">
    <source>
        <dbReference type="SAM" id="Phobius"/>
    </source>
</evidence>
<dbReference type="SUPFAM" id="SSF82714">
    <property type="entry name" value="Multidrug efflux transporter AcrB TolC docking domain, DN and DC subdomains"/>
    <property type="match status" value="2"/>
</dbReference>
<feature type="transmembrane region" description="Helical" evidence="1">
    <location>
        <begin position="867"/>
        <end position="890"/>
    </location>
</feature>
<feature type="transmembrane region" description="Helical" evidence="1">
    <location>
        <begin position="897"/>
        <end position="917"/>
    </location>
</feature>
<dbReference type="Gene3D" id="3.30.70.1430">
    <property type="entry name" value="Multidrug efflux transporter AcrB pore domain"/>
    <property type="match status" value="2"/>
</dbReference>
<dbReference type="Proteomes" id="UP000199598">
    <property type="component" value="Unassembled WGS sequence"/>
</dbReference>
<dbReference type="Gene3D" id="3.30.70.1320">
    <property type="entry name" value="Multidrug efflux transporter AcrB pore domain like"/>
    <property type="match status" value="1"/>
</dbReference>
<dbReference type="SUPFAM" id="SSF82866">
    <property type="entry name" value="Multidrug efflux transporter AcrB transmembrane domain"/>
    <property type="match status" value="2"/>
</dbReference>
<dbReference type="Pfam" id="PF00873">
    <property type="entry name" value="ACR_tran"/>
    <property type="match status" value="1"/>
</dbReference>
<dbReference type="InterPro" id="IPR027463">
    <property type="entry name" value="AcrB_DN_DC_subdom"/>
</dbReference>
<keyword evidence="3" id="KW-1185">Reference proteome</keyword>
<gene>
    <name evidence="2" type="ORF">SAMN04488518_103280</name>
</gene>
<reference evidence="2 3" key="1">
    <citation type="submission" date="2016-10" db="EMBL/GenBank/DDBJ databases">
        <authorList>
            <person name="Varghese N."/>
            <person name="Submissions S."/>
        </authorList>
    </citation>
    <scope>NUCLEOTIDE SEQUENCE [LARGE SCALE GENOMIC DNA]</scope>
    <source>
        <strain evidence="2 3">DSM 16392</strain>
    </source>
</reference>
<feature type="transmembrane region" description="Helical" evidence="1">
    <location>
        <begin position="466"/>
        <end position="486"/>
    </location>
</feature>
<feature type="transmembrane region" description="Helical" evidence="1">
    <location>
        <begin position="336"/>
        <end position="356"/>
    </location>
</feature>